<proteinExistence type="predicted"/>
<organism evidence="1">
    <name type="scientific">marine sediment metagenome</name>
    <dbReference type="NCBI Taxonomy" id="412755"/>
    <lineage>
        <taxon>unclassified sequences</taxon>
        <taxon>metagenomes</taxon>
        <taxon>ecological metagenomes</taxon>
    </lineage>
</organism>
<dbReference type="AlphaFoldDB" id="A0A0F9CE97"/>
<accession>A0A0F9CE97</accession>
<dbReference type="EMBL" id="LAZR01036485">
    <property type="protein sequence ID" value="KKL24717.1"/>
    <property type="molecule type" value="Genomic_DNA"/>
</dbReference>
<sequence>ITAPIEDTVQVQAVTNYSWDENGDVSINDLSVAGDVGFYGTTAVAQQTGVTVDAAGVHAALVNLGLITA</sequence>
<name>A0A0F9CE97_9ZZZZ</name>
<feature type="non-terminal residue" evidence="1">
    <location>
        <position position="1"/>
    </location>
</feature>
<comment type="caution">
    <text evidence="1">The sequence shown here is derived from an EMBL/GenBank/DDBJ whole genome shotgun (WGS) entry which is preliminary data.</text>
</comment>
<reference evidence="1" key="1">
    <citation type="journal article" date="2015" name="Nature">
        <title>Complex archaea that bridge the gap between prokaryotes and eukaryotes.</title>
        <authorList>
            <person name="Spang A."/>
            <person name="Saw J.H."/>
            <person name="Jorgensen S.L."/>
            <person name="Zaremba-Niedzwiedzka K."/>
            <person name="Martijn J."/>
            <person name="Lind A.E."/>
            <person name="van Eijk R."/>
            <person name="Schleper C."/>
            <person name="Guy L."/>
            <person name="Ettema T.J."/>
        </authorList>
    </citation>
    <scope>NUCLEOTIDE SEQUENCE</scope>
</reference>
<evidence type="ECO:0000313" key="1">
    <source>
        <dbReference type="EMBL" id="KKL24717.1"/>
    </source>
</evidence>
<protein>
    <submittedName>
        <fullName evidence="1">Uncharacterized protein</fullName>
    </submittedName>
</protein>
<gene>
    <name evidence="1" type="ORF">LCGC14_2412570</name>
</gene>